<gene>
    <name evidence="1" type="ORF">ACFPM8_11270</name>
</gene>
<comment type="caution">
    <text evidence="1">The sequence shown here is derived from an EMBL/GenBank/DDBJ whole genome shotgun (WGS) entry which is preliminary data.</text>
</comment>
<evidence type="ECO:0000313" key="1">
    <source>
        <dbReference type="EMBL" id="MFC5474536.1"/>
    </source>
</evidence>
<protein>
    <submittedName>
        <fullName evidence="1">Uncharacterized protein</fullName>
    </submittedName>
</protein>
<proteinExistence type="predicted"/>
<dbReference type="RefSeq" id="WP_378997639.1">
    <property type="nucleotide sequence ID" value="NZ_JBHSMT010000014.1"/>
</dbReference>
<keyword evidence="2" id="KW-1185">Reference proteome</keyword>
<organism evidence="1 2">
    <name type="scientific">Paraherbaspirillum soli</name>
    <dbReference type="NCBI Taxonomy" id="631222"/>
    <lineage>
        <taxon>Bacteria</taxon>
        <taxon>Pseudomonadati</taxon>
        <taxon>Pseudomonadota</taxon>
        <taxon>Betaproteobacteria</taxon>
        <taxon>Burkholderiales</taxon>
        <taxon>Oxalobacteraceae</taxon>
        <taxon>Paraherbaspirillum</taxon>
    </lineage>
</organism>
<sequence>MVTIKKRSLIFITLLVLASCFIYFRWHEGAPYDDKEYSPNKEFYFQRFKVFSLGEWIPGIRMPGQGGDALYSMNGYVRVYSSDDKFIGEIYARAMPIAEIFWLDNKLIVNTGAGAMDGGIIKLPKDAETLKNISALSEPRYGKRSSSSALLN</sequence>
<dbReference type="Proteomes" id="UP001596045">
    <property type="component" value="Unassembled WGS sequence"/>
</dbReference>
<accession>A0ABW0MAB5</accession>
<dbReference type="EMBL" id="JBHSMT010000014">
    <property type="protein sequence ID" value="MFC5474536.1"/>
    <property type="molecule type" value="Genomic_DNA"/>
</dbReference>
<dbReference type="PROSITE" id="PS51257">
    <property type="entry name" value="PROKAR_LIPOPROTEIN"/>
    <property type="match status" value="1"/>
</dbReference>
<name>A0ABW0MAB5_9BURK</name>
<reference evidence="2" key="1">
    <citation type="journal article" date="2019" name="Int. J. Syst. Evol. Microbiol.">
        <title>The Global Catalogue of Microorganisms (GCM) 10K type strain sequencing project: providing services to taxonomists for standard genome sequencing and annotation.</title>
        <authorList>
            <consortium name="The Broad Institute Genomics Platform"/>
            <consortium name="The Broad Institute Genome Sequencing Center for Infectious Disease"/>
            <person name="Wu L."/>
            <person name="Ma J."/>
        </authorList>
    </citation>
    <scope>NUCLEOTIDE SEQUENCE [LARGE SCALE GENOMIC DNA]</scope>
    <source>
        <strain evidence="2">JCM 17066</strain>
    </source>
</reference>
<evidence type="ECO:0000313" key="2">
    <source>
        <dbReference type="Proteomes" id="UP001596045"/>
    </source>
</evidence>